<dbReference type="NCBIfam" id="NF038032">
    <property type="entry name" value="CehA_McbA_metalo"/>
    <property type="match status" value="1"/>
</dbReference>
<dbReference type="Proteomes" id="UP000045285">
    <property type="component" value="Unassembled WGS sequence"/>
</dbReference>
<sequence length="863" mass="95518">MHRDGPASPLFRPIRFDGNFSFEELICNQGVSADLAQAAPFAHSGSCVAWGIPFEIGRPLLLKEGVVTVEISSLKARWFVFLHASDVRPLSADQNGLISPMRGVGQLGEHAADYVLIYDDGSEERVNIRRRHQIGSLVSRWGEQCTEAVPAIKPRPVSFRASGRHERTTDSVGRRHRLEWGRRQLQVVFEDNGAWINFVWALENPHPGKAVRALRFEPVCGALVVSAISAGDTCSTPLRWERRNKVLFRTSSELSFDPALDEHSLLDQIQLDLGQVIAVRPRLVYPAEDWQETRQNLEPKVASHEVLVEYAAHEDAEFHLQGGSRIAIRDLEARSSKNDPVLEPLKRADHRVSLRVVEAGTNKVVPVKLHVHGRLGEYLAPVDRSRSPNPLWFENYSPDFCHGNHLSTYISGQTTIDLPLGEVYLEITKGFEIKPIRKTLTITRDTEQITLEIEKALHWRENGWVTADTHVHFLSPATAMLEGAAEGVNVINLLASQWGELMTNVGDFDGQTTFGTKAAGGTGEFLVRVGTENRQHVLGHISLLGYSGDMILPLCSGGANESAIGDSVDVLLSEWAQQCRKQGGLVVLPHFPDPRLENAATIVLGEADAVEMTSLADLYSGIDPYSLSDWYRYLNNGYLIPAVAGTDKMSAEFAVGTMRTYARISEHREFSYDTWMNAVRCGHTFVTTGPLIDLDVDGKPMGSRIGLPSSGGTVTVSWKAASVIVPMTRIDLVVNGEVKESRTVRPGEDAGRWPVSIQRSSWIALIVRAKYGDKPEIIAAHSSPVMIEVEGSHFFAAADALTILDQIEGAMAYIDTIGTRADVSRYRAMRLLLESAHRLLHNRMHRMGCDHTHSAVTNHSEHK</sequence>
<accession>A0A090E5U7</accession>
<gene>
    <name evidence="1" type="ORF">MPL3356_490027</name>
</gene>
<organism evidence="1 2">
    <name type="scientific">Mesorhizobium plurifarium</name>
    <dbReference type="NCBI Taxonomy" id="69974"/>
    <lineage>
        <taxon>Bacteria</taxon>
        <taxon>Pseudomonadati</taxon>
        <taxon>Pseudomonadota</taxon>
        <taxon>Alphaproteobacteria</taxon>
        <taxon>Hyphomicrobiales</taxon>
        <taxon>Phyllobacteriaceae</taxon>
        <taxon>Mesorhizobium</taxon>
    </lineage>
</organism>
<protein>
    <submittedName>
        <fullName evidence="1">Uncharacterized protein</fullName>
    </submittedName>
</protein>
<dbReference type="EMBL" id="CCMZ01000044">
    <property type="protein sequence ID" value="CDX24951.1"/>
    <property type="molecule type" value="Genomic_DNA"/>
</dbReference>
<dbReference type="AlphaFoldDB" id="A0A090E5U7"/>
<keyword evidence="2" id="KW-1185">Reference proteome</keyword>
<proteinExistence type="predicted"/>
<reference evidence="2" key="1">
    <citation type="submission" date="2014-08" db="EMBL/GenBank/DDBJ databases">
        <authorList>
            <person name="Moulin L."/>
        </authorList>
    </citation>
    <scope>NUCLEOTIDE SEQUENCE [LARGE SCALE GENOMIC DNA]</scope>
</reference>
<evidence type="ECO:0000313" key="1">
    <source>
        <dbReference type="EMBL" id="CDX24951.1"/>
    </source>
</evidence>
<evidence type="ECO:0000313" key="2">
    <source>
        <dbReference type="Proteomes" id="UP000045285"/>
    </source>
</evidence>
<name>A0A090E5U7_MESPL</name>